<dbReference type="Proteomes" id="UP000629619">
    <property type="component" value="Unassembled WGS sequence"/>
</dbReference>
<dbReference type="Gene3D" id="1.10.10.10">
    <property type="entry name" value="Winged helix-like DNA-binding domain superfamily/Winged helix DNA-binding domain"/>
    <property type="match status" value="1"/>
</dbReference>
<evidence type="ECO:0000256" key="2">
    <source>
        <dbReference type="ARBA" id="ARBA00022679"/>
    </source>
</evidence>
<accession>A0A919TKF2</accession>
<dbReference type="GO" id="GO:0008171">
    <property type="term" value="F:O-methyltransferase activity"/>
    <property type="evidence" value="ECO:0007669"/>
    <property type="project" value="InterPro"/>
</dbReference>
<evidence type="ECO:0000313" key="8">
    <source>
        <dbReference type="Proteomes" id="UP000629619"/>
    </source>
</evidence>
<protein>
    <submittedName>
        <fullName evidence="7">Hydroxyneurosporene-O-methyltransferase</fullName>
    </submittedName>
</protein>
<dbReference type="PANTHER" id="PTHR43712">
    <property type="entry name" value="PUTATIVE (AFU_ORTHOLOGUE AFUA_4G14580)-RELATED"/>
    <property type="match status" value="1"/>
</dbReference>
<dbReference type="SUPFAM" id="SSF46785">
    <property type="entry name" value="Winged helix' DNA-binding domain"/>
    <property type="match status" value="1"/>
</dbReference>
<dbReference type="PANTHER" id="PTHR43712:SF2">
    <property type="entry name" value="O-METHYLTRANSFERASE CICE"/>
    <property type="match status" value="1"/>
</dbReference>
<evidence type="ECO:0000259" key="5">
    <source>
        <dbReference type="Pfam" id="PF00891"/>
    </source>
</evidence>
<keyword evidence="3" id="KW-0949">S-adenosyl-L-methionine</keyword>
<dbReference type="InterPro" id="IPR036390">
    <property type="entry name" value="WH_DNA-bd_sf"/>
</dbReference>
<dbReference type="Pfam" id="PF08100">
    <property type="entry name" value="Dimerisation"/>
    <property type="match status" value="1"/>
</dbReference>
<keyword evidence="1" id="KW-0489">Methyltransferase</keyword>
<evidence type="ECO:0000313" key="7">
    <source>
        <dbReference type="EMBL" id="GIF05214.1"/>
    </source>
</evidence>
<dbReference type="InterPro" id="IPR016461">
    <property type="entry name" value="COMT-like"/>
</dbReference>
<reference evidence="7" key="1">
    <citation type="submission" date="2021-01" db="EMBL/GenBank/DDBJ databases">
        <title>Whole genome shotgun sequence of Actinoplanes siamensis NBRC 109076.</title>
        <authorList>
            <person name="Komaki H."/>
            <person name="Tamura T."/>
        </authorList>
    </citation>
    <scope>NUCLEOTIDE SEQUENCE</scope>
    <source>
        <strain evidence="7">NBRC 109076</strain>
    </source>
</reference>
<keyword evidence="2" id="KW-0808">Transferase</keyword>
<dbReference type="InterPro" id="IPR012967">
    <property type="entry name" value="COMT_dimerisation"/>
</dbReference>
<dbReference type="PIRSF" id="PIRSF005739">
    <property type="entry name" value="O-mtase"/>
    <property type="match status" value="1"/>
</dbReference>
<dbReference type="AlphaFoldDB" id="A0A919TKF2"/>
<gene>
    <name evidence="7" type="ORF">Asi03nite_27520</name>
</gene>
<feature type="domain" description="O-methyltransferase dimerisation" evidence="6">
    <location>
        <begin position="21"/>
        <end position="93"/>
    </location>
</feature>
<sequence length="341" mass="36883">MTTTRQPAPEHDDAMRLLRMAEGLGAARLLQLAVEFDVAALLGDGPRTAEELAETTATHPQGLRRLLRALAGIGVCAEAASGRFELTEMGKRLDADHPQSLHWWVRFQTMLNPVYDGAGQSVRAQDPTFSAVYGEPIFEHLARHPEHGEIFHSAMAEHSRVMGTVLATGYDFGGVRRIVDVGGGDGSLLTVLLQRYPEAEGVVYDLPEVADVARERIEAAGLADRCAVVGGDFLSEVPAGADLYLLKGVLHNWSDSDAVTLLRNCRTAMAPESRLLLIEAVVPPGDDFHPSKVLDVAMMIVYGGRERTLSEHTELLTEAGLRFGRTVEAAAPLSVIEAYPA</sequence>
<dbReference type="Gene3D" id="3.40.50.150">
    <property type="entry name" value="Vaccinia Virus protein VP39"/>
    <property type="match status" value="1"/>
</dbReference>
<evidence type="ECO:0000256" key="3">
    <source>
        <dbReference type="ARBA" id="ARBA00022691"/>
    </source>
</evidence>
<evidence type="ECO:0000259" key="6">
    <source>
        <dbReference type="Pfam" id="PF08100"/>
    </source>
</evidence>
<evidence type="ECO:0000256" key="4">
    <source>
        <dbReference type="PIRSR" id="PIRSR005739-1"/>
    </source>
</evidence>
<dbReference type="InterPro" id="IPR036388">
    <property type="entry name" value="WH-like_DNA-bd_sf"/>
</dbReference>
<dbReference type="InterPro" id="IPR029063">
    <property type="entry name" value="SAM-dependent_MTases_sf"/>
</dbReference>
<feature type="active site" description="Proton acceptor" evidence="4">
    <location>
        <position position="251"/>
    </location>
</feature>
<name>A0A919TKF2_9ACTN</name>
<dbReference type="InterPro" id="IPR001077">
    <property type="entry name" value="COMT_C"/>
</dbReference>
<dbReference type="Pfam" id="PF00891">
    <property type="entry name" value="Methyltransf_2"/>
    <property type="match status" value="1"/>
</dbReference>
<dbReference type="SUPFAM" id="SSF53335">
    <property type="entry name" value="S-adenosyl-L-methionine-dependent methyltransferases"/>
    <property type="match status" value="1"/>
</dbReference>
<dbReference type="PROSITE" id="PS51683">
    <property type="entry name" value="SAM_OMT_II"/>
    <property type="match status" value="1"/>
</dbReference>
<dbReference type="RefSeq" id="WP_203679769.1">
    <property type="nucleotide sequence ID" value="NZ_BOMW01000024.1"/>
</dbReference>
<dbReference type="CDD" id="cd02440">
    <property type="entry name" value="AdoMet_MTases"/>
    <property type="match status" value="1"/>
</dbReference>
<proteinExistence type="predicted"/>
<keyword evidence="8" id="KW-1185">Reference proteome</keyword>
<comment type="caution">
    <text evidence="7">The sequence shown here is derived from an EMBL/GenBank/DDBJ whole genome shotgun (WGS) entry which is preliminary data.</text>
</comment>
<dbReference type="GO" id="GO:0032259">
    <property type="term" value="P:methylation"/>
    <property type="evidence" value="ECO:0007669"/>
    <property type="project" value="UniProtKB-KW"/>
</dbReference>
<dbReference type="GO" id="GO:0046983">
    <property type="term" value="F:protein dimerization activity"/>
    <property type="evidence" value="ECO:0007669"/>
    <property type="project" value="InterPro"/>
</dbReference>
<dbReference type="Gene3D" id="1.10.287.1350">
    <property type="match status" value="1"/>
</dbReference>
<evidence type="ECO:0000256" key="1">
    <source>
        <dbReference type="ARBA" id="ARBA00022603"/>
    </source>
</evidence>
<feature type="domain" description="O-methyltransferase C-terminal" evidence="5">
    <location>
        <begin position="122"/>
        <end position="321"/>
    </location>
</feature>
<organism evidence="7 8">
    <name type="scientific">Actinoplanes siamensis</name>
    <dbReference type="NCBI Taxonomy" id="1223317"/>
    <lineage>
        <taxon>Bacteria</taxon>
        <taxon>Bacillati</taxon>
        <taxon>Actinomycetota</taxon>
        <taxon>Actinomycetes</taxon>
        <taxon>Micromonosporales</taxon>
        <taxon>Micromonosporaceae</taxon>
        <taxon>Actinoplanes</taxon>
    </lineage>
</organism>
<dbReference type="EMBL" id="BOMW01000024">
    <property type="protein sequence ID" value="GIF05214.1"/>
    <property type="molecule type" value="Genomic_DNA"/>
</dbReference>